<dbReference type="AlphaFoldDB" id="A0AAD8T439"/>
<dbReference type="PANTHER" id="PTHR31474:SF5">
    <property type="entry name" value="OS04G0181100 PROTEIN"/>
    <property type="match status" value="1"/>
</dbReference>
<dbReference type="PANTHER" id="PTHR31474">
    <property type="entry name" value="HR-LIKE LESION-INDUCER"/>
    <property type="match status" value="1"/>
</dbReference>
<comment type="caution">
    <text evidence="3">The sequence shown here is derived from an EMBL/GenBank/DDBJ whole genome shotgun (WGS) entry which is preliminary data.</text>
</comment>
<evidence type="ECO:0000313" key="4">
    <source>
        <dbReference type="Proteomes" id="UP001231189"/>
    </source>
</evidence>
<feature type="region of interest" description="Disordered" evidence="1">
    <location>
        <begin position="1"/>
        <end position="22"/>
    </location>
</feature>
<feature type="transmembrane region" description="Helical" evidence="2">
    <location>
        <begin position="147"/>
        <end position="167"/>
    </location>
</feature>
<protein>
    <submittedName>
        <fullName evidence="3">Uncharacterized protein</fullName>
    </submittedName>
</protein>
<dbReference type="InterPro" id="IPR008637">
    <property type="entry name" value="HR_lesion"/>
</dbReference>
<gene>
    <name evidence="3" type="ORF">QYE76_057158</name>
</gene>
<accession>A0AAD8T439</accession>
<dbReference type="Proteomes" id="UP001231189">
    <property type="component" value="Unassembled WGS sequence"/>
</dbReference>
<feature type="transmembrane region" description="Helical" evidence="2">
    <location>
        <begin position="108"/>
        <end position="127"/>
    </location>
</feature>
<sequence length="186" mass="20663">MERPATQGGRRPDRGDRSEEGSRHRAITAMELLSCVGRVLFASFFIISAYREACKFGSDGGPAAKSLEPKFNLFLKQVSTNTGMAVPHIHIKTVTATTLFLKGYGGGFLILNLSLGAFLLLVYLAFITPVMCDFYNYEMGSPQFVQLFTQFSQNLALYGALLFFIGMKSSIPRRKLKRRAVKTKTT</sequence>
<dbReference type="Pfam" id="PF05514">
    <property type="entry name" value="HR_lesion"/>
    <property type="match status" value="1"/>
</dbReference>
<keyword evidence="2" id="KW-0472">Membrane</keyword>
<dbReference type="EMBL" id="JAUUTY010000003">
    <property type="protein sequence ID" value="KAK1668999.1"/>
    <property type="molecule type" value="Genomic_DNA"/>
</dbReference>
<proteinExistence type="predicted"/>
<evidence type="ECO:0000313" key="3">
    <source>
        <dbReference type="EMBL" id="KAK1668999.1"/>
    </source>
</evidence>
<feature type="compositionally biased region" description="Basic and acidic residues" evidence="1">
    <location>
        <begin position="10"/>
        <end position="22"/>
    </location>
</feature>
<evidence type="ECO:0000256" key="1">
    <source>
        <dbReference type="SAM" id="MobiDB-lite"/>
    </source>
</evidence>
<keyword evidence="2" id="KW-1133">Transmembrane helix</keyword>
<reference evidence="3" key="1">
    <citation type="submission" date="2023-07" db="EMBL/GenBank/DDBJ databases">
        <title>A chromosome-level genome assembly of Lolium multiflorum.</title>
        <authorList>
            <person name="Chen Y."/>
            <person name="Copetti D."/>
            <person name="Kolliker R."/>
            <person name="Studer B."/>
        </authorList>
    </citation>
    <scope>NUCLEOTIDE SEQUENCE</scope>
    <source>
        <strain evidence="3">02402/16</strain>
        <tissue evidence="3">Leaf</tissue>
    </source>
</reference>
<keyword evidence="4" id="KW-1185">Reference proteome</keyword>
<evidence type="ECO:0000256" key="2">
    <source>
        <dbReference type="SAM" id="Phobius"/>
    </source>
</evidence>
<organism evidence="3 4">
    <name type="scientific">Lolium multiflorum</name>
    <name type="common">Italian ryegrass</name>
    <name type="synonym">Lolium perenne subsp. multiflorum</name>
    <dbReference type="NCBI Taxonomy" id="4521"/>
    <lineage>
        <taxon>Eukaryota</taxon>
        <taxon>Viridiplantae</taxon>
        <taxon>Streptophyta</taxon>
        <taxon>Embryophyta</taxon>
        <taxon>Tracheophyta</taxon>
        <taxon>Spermatophyta</taxon>
        <taxon>Magnoliopsida</taxon>
        <taxon>Liliopsida</taxon>
        <taxon>Poales</taxon>
        <taxon>Poaceae</taxon>
        <taxon>BOP clade</taxon>
        <taxon>Pooideae</taxon>
        <taxon>Poodae</taxon>
        <taxon>Poeae</taxon>
        <taxon>Poeae Chloroplast Group 2 (Poeae type)</taxon>
        <taxon>Loliodinae</taxon>
        <taxon>Loliinae</taxon>
        <taxon>Lolium</taxon>
    </lineage>
</organism>
<name>A0AAD8T439_LOLMU</name>
<keyword evidence="2" id="KW-0812">Transmembrane</keyword>